<gene>
    <name evidence="2" type="ORF">RRG08_029875</name>
</gene>
<accession>A0AAE0YJX6</accession>
<keyword evidence="3" id="KW-1185">Reference proteome</keyword>
<organism evidence="2 3">
    <name type="scientific">Elysia crispata</name>
    <name type="common">lettuce slug</name>
    <dbReference type="NCBI Taxonomy" id="231223"/>
    <lineage>
        <taxon>Eukaryota</taxon>
        <taxon>Metazoa</taxon>
        <taxon>Spiralia</taxon>
        <taxon>Lophotrochozoa</taxon>
        <taxon>Mollusca</taxon>
        <taxon>Gastropoda</taxon>
        <taxon>Heterobranchia</taxon>
        <taxon>Euthyneura</taxon>
        <taxon>Panpulmonata</taxon>
        <taxon>Sacoglossa</taxon>
        <taxon>Placobranchoidea</taxon>
        <taxon>Plakobranchidae</taxon>
        <taxon>Elysia</taxon>
    </lineage>
</organism>
<reference evidence="2" key="1">
    <citation type="journal article" date="2023" name="G3 (Bethesda)">
        <title>A reference genome for the long-term kleptoplast-retaining sea slug Elysia crispata morphotype clarki.</title>
        <authorList>
            <person name="Eastman K.E."/>
            <person name="Pendleton A.L."/>
            <person name="Shaikh M.A."/>
            <person name="Suttiyut T."/>
            <person name="Ogas R."/>
            <person name="Tomko P."/>
            <person name="Gavelis G."/>
            <person name="Widhalm J.R."/>
            <person name="Wisecaver J.H."/>
        </authorList>
    </citation>
    <scope>NUCLEOTIDE SEQUENCE</scope>
    <source>
        <strain evidence="2">ECLA1</strain>
    </source>
</reference>
<evidence type="ECO:0000256" key="1">
    <source>
        <dbReference type="SAM" id="MobiDB-lite"/>
    </source>
</evidence>
<protein>
    <submittedName>
        <fullName evidence="2">Uncharacterized protein</fullName>
    </submittedName>
</protein>
<comment type="caution">
    <text evidence="2">The sequence shown here is derived from an EMBL/GenBank/DDBJ whole genome shotgun (WGS) entry which is preliminary data.</text>
</comment>
<sequence length="88" mass="9898">MTFRYKRYYSSAGCLHIKAARGELYARHPERIRSKVSNELATPFSASLKMRSLRAEYKSRADVDGGLADQEGVQPSDAPLSASLMHFF</sequence>
<dbReference type="EMBL" id="JAWDGP010006058">
    <property type="protein sequence ID" value="KAK3748019.1"/>
    <property type="molecule type" value="Genomic_DNA"/>
</dbReference>
<evidence type="ECO:0000313" key="2">
    <source>
        <dbReference type="EMBL" id="KAK3748019.1"/>
    </source>
</evidence>
<name>A0AAE0YJX6_9GAST</name>
<dbReference type="AlphaFoldDB" id="A0AAE0YJX6"/>
<dbReference type="Proteomes" id="UP001283361">
    <property type="component" value="Unassembled WGS sequence"/>
</dbReference>
<proteinExistence type="predicted"/>
<feature type="region of interest" description="Disordered" evidence="1">
    <location>
        <begin position="64"/>
        <end position="88"/>
    </location>
</feature>
<evidence type="ECO:0000313" key="3">
    <source>
        <dbReference type="Proteomes" id="UP001283361"/>
    </source>
</evidence>